<sequence>PEATGRVEIIVVEAKVYGINGNEIKRKLVHQTEGNRSATVGNLCLKLVSVSTGFKLKKRIQTSFFSWIAALKHTKITLSRLLMTKYGD</sequence>
<accession>A0A699J3C8</accession>
<dbReference type="EMBL" id="BKCJ010364781">
    <property type="protein sequence ID" value="GFA07319.1"/>
    <property type="molecule type" value="Genomic_DNA"/>
</dbReference>
<dbReference type="AlphaFoldDB" id="A0A699J3C8"/>
<comment type="caution">
    <text evidence="1">The sequence shown here is derived from an EMBL/GenBank/DDBJ whole genome shotgun (WGS) entry which is preliminary data.</text>
</comment>
<proteinExistence type="predicted"/>
<feature type="non-terminal residue" evidence="1">
    <location>
        <position position="1"/>
    </location>
</feature>
<reference evidence="1" key="1">
    <citation type="journal article" date="2019" name="Sci. Rep.">
        <title>Draft genome of Tanacetum cinerariifolium, the natural source of mosquito coil.</title>
        <authorList>
            <person name="Yamashiro T."/>
            <person name="Shiraishi A."/>
            <person name="Satake H."/>
            <person name="Nakayama K."/>
        </authorList>
    </citation>
    <scope>NUCLEOTIDE SEQUENCE</scope>
</reference>
<evidence type="ECO:0000313" key="1">
    <source>
        <dbReference type="EMBL" id="GFA07319.1"/>
    </source>
</evidence>
<name>A0A699J3C8_TANCI</name>
<gene>
    <name evidence="1" type="ORF">Tci_579291</name>
</gene>
<protein>
    <submittedName>
        <fullName evidence="1">Uncharacterized protein</fullName>
    </submittedName>
</protein>
<organism evidence="1">
    <name type="scientific">Tanacetum cinerariifolium</name>
    <name type="common">Dalmatian daisy</name>
    <name type="synonym">Chrysanthemum cinerariifolium</name>
    <dbReference type="NCBI Taxonomy" id="118510"/>
    <lineage>
        <taxon>Eukaryota</taxon>
        <taxon>Viridiplantae</taxon>
        <taxon>Streptophyta</taxon>
        <taxon>Embryophyta</taxon>
        <taxon>Tracheophyta</taxon>
        <taxon>Spermatophyta</taxon>
        <taxon>Magnoliopsida</taxon>
        <taxon>eudicotyledons</taxon>
        <taxon>Gunneridae</taxon>
        <taxon>Pentapetalae</taxon>
        <taxon>asterids</taxon>
        <taxon>campanulids</taxon>
        <taxon>Asterales</taxon>
        <taxon>Asteraceae</taxon>
        <taxon>Asteroideae</taxon>
        <taxon>Anthemideae</taxon>
        <taxon>Anthemidinae</taxon>
        <taxon>Tanacetum</taxon>
    </lineage>
</organism>